<protein>
    <recommendedName>
        <fullName evidence="6">FAD/NAD(P)-binding domain-containing protein</fullName>
    </recommendedName>
</protein>
<reference evidence="3 5" key="1">
    <citation type="submission" date="2020-01" db="EMBL/GenBank/DDBJ databases">
        <authorList>
            <consortium name="DOE Joint Genome Institute"/>
            <person name="Haridas S."/>
            <person name="Albert R."/>
            <person name="Binder M."/>
            <person name="Bloem J."/>
            <person name="Labutti K."/>
            <person name="Salamov A."/>
            <person name="Andreopoulos B."/>
            <person name="Baker S.E."/>
            <person name="Barry K."/>
            <person name="Bills G."/>
            <person name="Bluhm B.H."/>
            <person name="Cannon C."/>
            <person name="Castanera R."/>
            <person name="Culley D.E."/>
            <person name="Daum C."/>
            <person name="Ezra D."/>
            <person name="Gonzalez J.B."/>
            <person name="Henrissat B."/>
            <person name="Kuo A."/>
            <person name="Liang C."/>
            <person name="Lipzen A."/>
            <person name="Lutzoni F."/>
            <person name="Magnuson J."/>
            <person name="Mondo S."/>
            <person name="Nolan M."/>
            <person name="Ohm R."/>
            <person name="Pangilinan J."/>
            <person name="Park H.-J."/>
            <person name="Ramirez L."/>
            <person name="Alfaro M."/>
            <person name="Sun H."/>
            <person name="Tritt A."/>
            <person name="Yoshinaga Y."/>
            <person name="Zwiers L.-H."/>
            <person name="Turgeon B.G."/>
            <person name="Goodwin S.B."/>
            <person name="Spatafora J.W."/>
            <person name="Crous P.W."/>
            <person name="Grigoriev I.V."/>
        </authorList>
    </citation>
    <scope>NUCLEOTIDE SEQUENCE</scope>
    <source>
        <strain evidence="3 5">CBS 781.70</strain>
    </source>
</reference>
<feature type="chain" id="PRO_5044631728" description="FAD/NAD(P)-binding domain-containing protein" evidence="2">
    <location>
        <begin position="22"/>
        <end position="500"/>
    </location>
</feature>
<sequence>GNGPAALLLSYLLHGHLPVYAGGHHDSVLDSKLCDKPDLRCLTPDLYAHFHSSLRYSTQALPINTLLDTLIRPNADTTIDSRTCVDWIFRPDVAVTHAILGNAPAPGGQWTEDPVSASASIGTLSYAEMLSLPGYSFADHHQRVHGEPLPDFLRPSREEVASYFAAYPSAVGISDVIHNNCYVERISRTKDGFFIEPQRLQCKHLVLATGIFSINIPPPAVLRPLAPLHSDSKPLLVVGSGFSAADVIISAPPSQKIIHLYNWAPEERPSPLRGCHPQAYPEYAMVYRQMKQAAAEDERHASTPGVKRKVNPFAANRDWADVYEGLPNAEIVSVHQSDAERDHDVAHVQIRTCKGQIKEFVIGSFAYVVGRRGTLDYLHEDLRGEVLKDLRVNDSSLISGRTLRPKFEENNFEVTQDVFVIGSLAGDSLIRHAYGSCVFVGGKIMSGNTRRCCESNGDERERATPSPSSTSSTERLPRVRGGMAHNDLHIDRRQFVRGET</sequence>
<evidence type="ECO:0000256" key="2">
    <source>
        <dbReference type="SAM" id="SignalP"/>
    </source>
</evidence>
<evidence type="ECO:0000313" key="3">
    <source>
        <dbReference type="EMBL" id="KAF1811484.1"/>
    </source>
</evidence>
<reference evidence="5" key="3">
    <citation type="submission" date="2025-04" db="UniProtKB">
        <authorList>
            <consortium name="RefSeq"/>
        </authorList>
    </citation>
    <scope>IDENTIFICATION</scope>
    <source>
        <strain evidence="5">CBS 781.70</strain>
    </source>
</reference>
<reference evidence="5" key="2">
    <citation type="submission" date="2020-04" db="EMBL/GenBank/DDBJ databases">
        <authorList>
            <consortium name="NCBI Genome Project"/>
        </authorList>
    </citation>
    <scope>NUCLEOTIDE SEQUENCE</scope>
    <source>
        <strain evidence="5">CBS 781.70</strain>
    </source>
</reference>
<gene>
    <name evidence="3 5" type="ORF">P152DRAFT_398948</name>
</gene>
<dbReference type="Proteomes" id="UP000504638">
    <property type="component" value="Unplaced"/>
</dbReference>
<dbReference type="PANTHER" id="PTHR15192:SF8">
    <property type="entry name" value="FAD_NAD(P)-BINDING DOMAIN-CONTAINING PROTEIN"/>
    <property type="match status" value="1"/>
</dbReference>
<dbReference type="RefSeq" id="XP_033533115.1">
    <property type="nucleotide sequence ID" value="XM_033676494.1"/>
</dbReference>
<dbReference type="Gene3D" id="3.50.50.60">
    <property type="entry name" value="FAD/NAD(P)-binding domain"/>
    <property type="match status" value="1"/>
</dbReference>
<feature type="region of interest" description="Disordered" evidence="1">
    <location>
        <begin position="454"/>
        <end position="484"/>
    </location>
</feature>
<dbReference type="OrthoDB" id="412005at2759"/>
<dbReference type="InterPro" id="IPR036188">
    <property type="entry name" value="FAD/NAD-bd_sf"/>
</dbReference>
<evidence type="ECO:0008006" key="6">
    <source>
        <dbReference type="Google" id="ProtNLM"/>
    </source>
</evidence>
<evidence type="ECO:0000313" key="4">
    <source>
        <dbReference type="Proteomes" id="UP000504638"/>
    </source>
</evidence>
<feature type="signal peptide" evidence="2">
    <location>
        <begin position="1"/>
        <end position="21"/>
    </location>
</feature>
<dbReference type="GeneID" id="54417064"/>
<evidence type="ECO:0000313" key="5">
    <source>
        <dbReference type="RefSeq" id="XP_033533115.1"/>
    </source>
</evidence>
<keyword evidence="2" id="KW-0732">Signal</keyword>
<keyword evidence="4" id="KW-1185">Reference proteome</keyword>
<dbReference type="PANTHER" id="PTHR15192">
    <property type="entry name" value="PROTEIN CBG05349"/>
    <property type="match status" value="1"/>
</dbReference>
<dbReference type="EMBL" id="ML975161">
    <property type="protein sequence ID" value="KAF1811484.1"/>
    <property type="molecule type" value="Genomic_DNA"/>
</dbReference>
<accession>A0A6G1G0A5</accession>
<feature type="non-terminal residue" evidence="3">
    <location>
        <position position="1"/>
    </location>
</feature>
<dbReference type="AlphaFoldDB" id="A0A6G1G0A5"/>
<dbReference type="SUPFAM" id="SSF51905">
    <property type="entry name" value="FAD/NAD(P)-binding domain"/>
    <property type="match status" value="1"/>
</dbReference>
<name>A0A6G1G0A5_9PEZI</name>
<proteinExistence type="predicted"/>
<organism evidence="3">
    <name type="scientific">Eremomyces bilateralis CBS 781.70</name>
    <dbReference type="NCBI Taxonomy" id="1392243"/>
    <lineage>
        <taxon>Eukaryota</taxon>
        <taxon>Fungi</taxon>
        <taxon>Dikarya</taxon>
        <taxon>Ascomycota</taxon>
        <taxon>Pezizomycotina</taxon>
        <taxon>Dothideomycetes</taxon>
        <taxon>Dothideomycetes incertae sedis</taxon>
        <taxon>Eremomycetales</taxon>
        <taxon>Eremomycetaceae</taxon>
        <taxon>Eremomyces</taxon>
    </lineage>
</organism>
<dbReference type="InterPro" id="IPR029731">
    <property type="entry name" value="OSGIN1/2"/>
</dbReference>
<feature type="compositionally biased region" description="Low complexity" evidence="1">
    <location>
        <begin position="464"/>
        <end position="473"/>
    </location>
</feature>
<feature type="compositionally biased region" description="Basic and acidic residues" evidence="1">
    <location>
        <begin position="454"/>
        <end position="463"/>
    </location>
</feature>
<evidence type="ECO:0000256" key="1">
    <source>
        <dbReference type="SAM" id="MobiDB-lite"/>
    </source>
</evidence>